<dbReference type="FunFam" id="1.10.8.50:FF:000001">
    <property type="entry name" value="30S ribosomal protein S13"/>
    <property type="match status" value="1"/>
</dbReference>
<evidence type="ECO:0000256" key="8">
    <source>
        <dbReference type="RuleBase" id="RU003830"/>
    </source>
</evidence>
<protein>
    <recommendedName>
        <fullName evidence="6 7">Small ribosomal subunit protein uS13</fullName>
    </recommendedName>
</protein>
<dbReference type="InterPro" id="IPR010979">
    <property type="entry name" value="Ribosomal_uS13-like_H2TH"/>
</dbReference>
<evidence type="ECO:0000313" key="10">
    <source>
        <dbReference type="Proteomes" id="UP000177885"/>
    </source>
</evidence>
<sequence>MARIAGVTLLNNKRVVIALTYIYGVGLPTAKKVLAAAKVSEDIRVKDLTEAQVNDIRTLLEKGHKLEGDLRRDVLGNIKRLKDIGSYRGVRHTRRLPVRGQRTRTNSRSVRGNVRKTMGSGKRVLTKT</sequence>
<dbReference type="GO" id="GO:0019843">
    <property type="term" value="F:rRNA binding"/>
    <property type="evidence" value="ECO:0007669"/>
    <property type="project" value="UniProtKB-UniRule"/>
</dbReference>
<evidence type="ECO:0000256" key="2">
    <source>
        <dbReference type="ARBA" id="ARBA00022730"/>
    </source>
</evidence>
<keyword evidence="2 7" id="KW-0699">rRNA-binding</keyword>
<reference evidence="9 10" key="1">
    <citation type="journal article" date="2016" name="Nat. Commun.">
        <title>Thousands of microbial genomes shed light on interconnected biogeochemical processes in an aquifer system.</title>
        <authorList>
            <person name="Anantharaman K."/>
            <person name="Brown C.T."/>
            <person name="Hug L.A."/>
            <person name="Sharon I."/>
            <person name="Castelle C.J."/>
            <person name="Probst A.J."/>
            <person name="Thomas B.C."/>
            <person name="Singh A."/>
            <person name="Wilkins M.J."/>
            <person name="Karaoz U."/>
            <person name="Brodie E.L."/>
            <person name="Williams K.H."/>
            <person name="Hubbard S.S."/>
            <person name="Banfield J.F."/>
        </authorList>
    </citation>
    <scope>NUCLEOTIDE SEQUENCE [LARGE SCALE GENOMIC DNA]</scope>
</reference>
<dbReference type="InterPro" id="IPR019980">
    <property type="entry name" value="Ribosomal_uS13_bac-type"/>
</dbReference>
<comment type="function">
    <text evidence="7">Located at the top of the head of the 30S subunit, it contacts several helices of the 16S rRNA. In the 70S ribosome it contacts the 23S rRNA (bridge B1a) and protein L5 of the 50S subunit (bridge B1b), connecting the 2 subunits; these bridges are implicated in subunit movement. Contacts the tRNAs in the A and P-sites.</text>
</comment>
<evidence type="ECO:0000256" key="1">
    <source>
        <dbReference type="ARBA" id="ARBA00008080"/>
    </source>
</evidence>
<dbReference type="AlphaFoldDB" id="A0A1F7TKL7"/>
<keyword evidence="3 7" id="KW-0694">RNA-binding</keyword>
<evidence type="ECO:0000313" key="9">
    <source>
        <dbReference type="EMBL" id="OGL66505.1"/>
    </source>
</evidence>
<dbReference type="InterPro" id="IPR001892">
    <property type="entry name" value="Ribosomal_uS13"/>
</dbReference>
<dbReference type="PROSITE" id="PS50159">
    <property type="entry name" value="RIBOSOMAL_S13_2"/>
    <property type="match status" value="1"/>
</dbReference>
<name>A0A1F7TKL7_9BACT</name>
<comment type="caution">
    <text evidence="9">The sequence shown here is derived from an EMBL/GenBank/DDBJ whole genome shotgun (WGS) entry which is preliminary data.</text>
</comment>
<dbReference type="Gene3D" id="1.10.8.50">
    <property type="match status" value="1"/>
</dbReference>
<comment type="subunit">
    <text evidence="7">Part of the 30S ribosomal subunit. Forms a loose heterodimer with protein S19. Forms two bridges to the 50S subunit in the 70S ribosome.</text>
</comment>
<dbReference type="Proteomes" id="UP000177885">
    <property type="component" value="Unassembled WGS sequence"/>
</dbReference>
<dbReference type="STRING" id="1802385.A2856_02320"/>
<dbReference type="Pfam" id="PF00416">
    <property type="entry name" value="Ribosomal_S13"/>
    <property type="match status" value="1"/>
</dbReference>
<dbReference type="InterPro" id="IPR027437">
    <property type="entry name" value="Rbsml_uS13_C"/>
</dbReference>
<dbReference type="GO" id="GO:0005829">
    <property type="term" value="C:cytosol"/>
    <property type="evidence" value="ECO:0007669"/>
    <property type="project" value="TreeGrafter"/>
</dbReference>
<evidence type="ECO:0000256" key="3">
    <source>
        <dbReference type="ARBA" id="ARBA00022884"/>
    </source>
</evidence>
<comment type="similarity">
    <text evidence="1 7 8">Belongs to the universal ribosomal protein uS13 family.</text>
</comment>
<proteinExistence type="inferred from homology"/>
<dbReference type="NCBIfam" id="TIGR03631">
    <property type="entry name" value="uS13_bact"/>
    <property type="match status" value="1"/>
</dbReference>
<evidence type="ECO:0000256" key="4">
    <source>
        <dbReference type="ARBA" id="ARBA00022980"/>
    </source>
</evidence>
<keyword evidence="5 7" id="KW-0687">Ribonucleoprotein</keyword>
<dbReference type="Gene3D" id="4.10.910.10">
    <property type="entry name" value="30s ribosomal protein s13, domain 2"/>
    <property type="match status" value="1"/>
</dbReference>
<dbReference type="GO" id="GO:0015935">
    <property type="term" value="C:small ribosomal subunit"/>
    <property type="evidence" value="ECO:0007669"/>
    <property type="project" value="TreeGrafter"/>
</dbReference>
<dbReference type="PANTHER" id="PTHR10871">
    <property type="entry name" value="30S RIBOSOMAL PROTEIN S13/40S RIBOSOMAL PROTEIN S18"/>
    <property type="match status" value="1"/>
</dbReference>
<organism evidence="9 10">
    <name type="scientific">Candidatus Uhrbacteria bacterium RIFCSPHIGHO2_01_FULL_63_20</name>
    <dbReference type="NCBI Taxonomy" id="1802385"/>
    <lineage>
        <taxon>Bacteria</taxon>
        <taxon>Candidatus Uhriibacteriota</taxon>
    </lineage>
</organism>
<evidence type="ECO:0000256" key="7">
    <source>
        <dbReference type="HAMAP-Rule" id="MF_01315"/>
    </source>
</evidence>
<evidence type="ECO:0000256" key="6">
    <source>
        <dbReference type="ARBA" id="ARBA00035166"/>
    </source>
</evidence>
<dbReference type="PANTHER" id="PTHR10871:SF1">
    <property type="entry name" value="SMALL RIBOSOMAL SUBUNIT PROTEIN US13M"/>
    <property type="match status" value="1"/>
</dbReference>
<dbReference type="GO" id="GO:0003735">
    <property type="term" value="F:structural constituent of ribosome"/>
    <property type="evidence" value="ECO:0007669"/>
    <property type="project" value="InterPro"/>
</dbReference>
<gene>
    <name evidence="7" type="primary">rpsM</name>
    <name evidence="9" type="ORF">A2856_02320</name>
</gene>
<dbReference type="GO" id="GO:0006412">
    <property type="term" value="P:translation"/>
    <property type="evidence" value="ECO:0007669"/>
    <property type="project" value="UniProtKB-UniRule"/>
</dbReference>
<evidence type="ECO:0000256" key="5">
    <source>
        <dbReference type="ARBA" id="ARBA00023274"/>
    </source>
</evidence>
<dbReference type="SUPFAM" id="SSF46946">
    <property type="entry name" value="S13-like H2TH domain"/>
    <property type="match status" value="1"/>
</dbReference>
<accession>A0A1F7TKL7</accession>
<dbReference type="EMBL" id="MGDT01000007">
    <property type="protein sequence ID" value="OGL66505.1"/>
    <property type="molecule type" value="Genomic_DNA"/>
</dbReference>
<keyword evidence="7" id="KW-0820">tRNA-binding</keyword>
<dbReference type="HAMAP" id="MF_01315">
    <property type="entry name" value="Ribosomal_uS13"/>
    <property type="match status" value="1"/>
</dbReference>
<keyword evidence="4 7" id="KW-0689">Ribosomal protein</keyword>
<dbReference type="PIRSF" id="PIRSF002134">
    <property type="entry name" value="Ribosomal_S13"/>
    <property type="match status" value="1"/>
</dbReference>
<dbReference type="GO" id="GO:0000049">
    <property type="term" value="F:tRNA binding"/>
    <property type="evidence" value="ECO:0007669"/>
    <property type="project" value="UniProtKB-UniRule"/>
</dbReference>